<keyword evidence="1" id="KW-1133">Transmembrane helix</keyword>
<sequence length="565" mass="59115">MRNFFKKQNSLANAKFCMPRKSFVKNKLRNSFLVRVFAQHAYLPTGKLLCSARQPVQCFSKTAPATNFAIIIFIILIFTLLPIANVSAAINKQINYQGKLTTSAGVAVANGTYNMEFILYDDPTLGGAHILWTETRTTTDKVQVTSGLFSVLLGEVTALTGVDFNQTLYLGVNIGGTGTPGWDGEMTPRKKLGAVPAAVVSENAINMIGGVAGAVPYQSAASTTLFSAAGTTGQTLISGGTGSPTWFAPTAGSVLFAGTSGILQQDNANLFWDDSTDRLGIGTTAPGSKLTVFGNSQQIELVASDGSSAMTMLTDSSGDGQLRIKDSGGTTKIFLYGEAGADSYINNSGNVGIGTTNPGAKLEVTVNSSSLIDSLLLTNTNETANRGIGTALEFKSSPTGQDLTLKTGKIVSQYDGNSYETARLTLQSVLASGVYDDTLSIKNSLVGIGTTAPSRKLTVVNNSVSSAVSQLAISNLDASNGGGAIIDYELDDAWYPTSLIATRDGAGYSTFNIQTYSTSDSLKASRLYVNTAGNVGIGTTSPTELLSLGNGAARKFWIENTATDV</sequence>
<dbReference type="Proteomes" id="UP000034923">
    <property type="component" value="Unassembled WGS sequence"/>
</dbReference>
<comment type="caution">
    <text evidence="2">The sequence shown here is derived from an EMBL/GenBank/DDBJ whole genome shotgun (WGS) entry which is preliminary data.</text>
</comment>
<name>A0A0G0EWQ6_9BACT</name>
<reference evidence="2 3" key="1">
    <citation type="journal article" date="2015" name="Nature">
        <title>rRNA introns, odd ribosomes, and small enigmatic genomes across a large radiation of phyla.</title>
        <authorList>
            <person name="Brown C.T."/>
            <person name="Hug L.A."/>
            <person name="Thomas B.C."/>
            <person name="Sharon I."/>
            <person name="Castelle C.J."/>
            <person name="Singh A."/>
            <person name="Wilkins M.J."/>
            <person name="Williams K.H."/>
            <person name="Banfield J.F."/>
        </authorList>
    </citation>
    <scope>NUCLEOTIDE SEQUENCE [LARGE SCALE GENOMIC DNA]</scope>
</reference>
<dbReference type="EMBL" id="LBQE01000023">
    <property type="protein sequence ID" value="KKP71572.1"/>
    <property type="molecule type" value="Genomic_DNA"/>
</dbReference>
<keyword evidence="1" id="KW-0812">Transmembrane</keyword>
<keyword evidence="1" id="KW-0472">Membrane</keyword>
<organism evidence="2 3">
    <name type="scientific">Candidatus Nomurabacteria bacterium GW2011_GWB1_35_20</name>
    <dbReference type="NCBI Taxonomy" id="1618740"/>
    <lineage>
        <taxon>Bacteria</taxon>
        <taxon>Candidatus Nomuraibacteriota</taxon>
    </lineage>
</organism>
<gene>
    <name evidence="2" type="ORF">UR70_C0023G0001</name>
</gene>
<feature type="transmembrane region" description="Helical" evidence="1">
    <location>
        <begin position="68"/>
        <end position="90"/>
    </location>
</feature>
<evidence type="ECO:0000256" key="1">
    <source>
        <dbReference type="SAM" id="Phobius"/>
    </source>
</evidence>
<feature type="non-terminal residue" evidence="2">
    <location>
        <position position="565"/>
    </location>
</feature>
<evidence type="ECO:0000313" key="3">
    <source>
        <dbReference type="Proteomes" id="UP000034923"/>
    </source>
</evidence>
<proteinExistence type="predicted"/>
<protein>
    <submittedName>
        <fullName evidence="2">Uncharacterized protein</fullName>
    </submittedName>
</protein>
<dbReference type="AlphaFoldDB" id="A0A0G0EWQ6"/>
<evidence type="ECO:0000313" key="2">
    <source>
        <dbReference type="EMBL" id="KKP71572.1"/>
    </source>
</evidence>
<accession>A0A0G0EWQ6</accession>